<gene>
    <name evidence="2" type="ORF">P8C59_000120</name>
</gene>
<name>A0AAD9HWC8_9PEZI</name>
<comment type="caution">
    <text evidence="2">The sequence shown here is derived from an EMBL/GenBank/DDBJ whole genome shotgun (WGS) entry which is preliminary data.</text>
</comment>
<sequence length="124" mass="13772">MTAYKLAKKEDLRRSKYTTGSNAGRYTTNSGLIADKDNNNAYNRAYIPPADIEEEEKEGSSSDNNSINGSTSNSTDKGKGGGVCEHSKGASRYKDILLYKRQRVMSYPYSPPSAPYADIYIYYV</sequence>
<feature type="compositionally biased region" description="Polar residues" evidence="1">
    <location>
        <begin position="17"/>
        <end position="31"/>
    </location>
</feature>
<organism evidence="2 3">
    <name type="scientific">Phyllachora maydis</name>
    <dbReference type="NCBI Taxonomy" id="1825666"/>
    <lineage>
        <taxon>Eukaryota</taxon>
        <taxon>Fungi</taxon>
        <taxon>Dikarya</taxon>
        <taxon>Ascomycota</taxon>
        <taxon>Pezizomycotina</taxon>
        <taxon>Sordariomycetes</taxon>
        <taxon>Sordariomycetidae</taxon>
        <taxon>Phyllachorales</taxon>
        <taxon>Phyllachoraceae</taxon>
        <taxon>Phyllachora</taxon>
    </lineage>
</organism>
<keyword evidence="3" id="KW-1185">Reference proteome</keyword>
<proteinExistence type="predicted"/>
<protein>
    <submittedName>
        <fullName evidence="2">Uncharacterized protein</fullName>
    </submittedName>
</protein>
<dbReference type="EMBL" id="JAQQPM010000001">
    <property type="protein sequence ID" value="KAK2066290.1"/>
    <property type="molecule type" value="Genomic_DNA"/>
</dbReference>
<evidence type="ECO:0000313" key="2">
    <source>
        <dbReference type="EMBL" id="KAK2066290.1"/>
    </source>
</evidence>
<dbReference type="AlphaFoldDB" id="A0AAD9HWC8"/>
<accession>A0AAD9HWC8</accession>
<dbReference type="Proteomes" id="UP001217918">
    <property type="component" value="Unassembled WGS sequence"/>
</dbReference>
<feature type="region of interest" description="Disordered" evidence="1">
    <location>
        <begin position="1"/>
        <end position="87"/>
    </location>
</feature>
<feature type="compositionally biased region" description="Low complexity" evidence="1">
    <location>
        <begin position="61"/>
        <end position="75"/>
    </location>
</feature>
<evidence type="ECO:0000313" key="3">
    <source>
        <dbReference type="Proteomes" id="UP001217918"/>
    </source>
</evidence>
<reference evidence="2" key="1">
    <citation type="journal article" date="2023" name="Mol. Plant Microbe Interact.">
        <title>Elucidating the Obligate Nature and Biological Capacity of an Invasive Fungal Corn Pathogen.</title>
        <authorList>
            <person name="MacCready J.S."/>
            <person name="Roggenkamp E.M."/>
            <person name="Gdanetz K."/>
            <person name="Chilvers M.I."/>
        </authorList>
    </citation>
    <scope>NUCLEOTIDE SEQUENCE</scope>
    <source>
        <strain evidence="2">PM02</strain>
    </source>
</reference>
<evidence type="ECO:0000256" key="1">
    <source>
        <dbReference type="SAM" id="MobiDB-lite"/>
    </source>
</evidence>